<feature type="region of interest" description="Disordered" evidence="1">
    <location>
        <begin position="1"/>
        <end position="255"/>
    </location>
</feature>
<feature type="compositionally biased region" description="Basic and acidic residues" evidence="1">
    <location>
        <begin position="107"/>
        <end position="123"/>
    </location>
</feature>
<sequence length="329" mass="36414">MNFQKLPIEMGRGERDEESDGKEESDKRPTLLPGASLSSRGSTVIGQDKNELRPISFGADGAPQNKVIRGGDDEHDGSREELQRLLSDAQVKHQNGEAGEGNQRGSADAEKSQPTKMKEKDGPSKNNCGLGISNKPQTLRSKESSVISHENGEHMPTSLDSEKTKRNVVGTGNDEEDVGKTAREDPDERQRLLTDKEVKDHDGRATGDDDRVWRGSAEAEEPQPTTRNNKDASRKTKSGQLSAKRGNKNKHQPVIVNFYGNVNTVVTGDQFNYHNSAEHPSQGNDNHHNEVCEDDDDDDDEEDDHDKEEDDDDDEEEEGEEDKVSSDTK</sequence>
<feature type="compositionally biased region" description="Polar residues" evidence="1">
    <location>
        <begin position="270"/>
        <end position="284"/>
    </location>
</feature>
<keyword evidence="3" id="KW-1185">Reference proteome</keyword>
<name>A0A7M7N9S4_STRPU</name>
<evidence type="ECO:0000256" key="1">
    <source>
        <dbReference type="SAM" id="MobiDB-lite"/>
    </source>
</evidence>
<protein>
    <submittedName>
        <fullName evidence="2">Uncharacterized protein</fullName>
    </submittedName>
</protein>
<reference evidence="2" key="2">
    <citation type="submission" date="2021-01" db="UniProtKB">
        <authorList>
            <consortium name="EnsemblMetazoa"/>
        </authorList>
    </citation>
    <scope>IDENTIFICATION</scope>
</reference>
<reference evidence="3" key="1">
    <citation type="submission" date="2015-02" db="EMBL/GenBank/DDBJ databases">
        <title>Genome sequencing for Strongylocentrotus purpuratus.</title>
        <authorList>
            <person name="Murali S."/>
            <person name="Liu Y."/>
            <person name="Vee V."/>
            <person name="English A."/>
            <person name="Wang M."/>
            <person name="Skinner E."/>
            <person name="Han Y."/>
            <person name="Muzny D.M."/>
            <person name="Worley K.C."/>
            <person name="Gibbs R.A."/>
        </authorList>
    </citation>
    <scope>NUCLEOTIDE SEQUENCE</scope>
</reference>
<dbReference type="KEGG" id="spu:100894053"/>
<feature type="region of interest" description="Disordered" evidence="1">
    <location>
        <begin position="270"/>
        <end position="329"/>
    </location>
</feature>
<dbReference type="Proteomes" id="UP000007110">
    <property type="component" value="Unassembled WGS sequence"/>
</dbReference>
<evidence type="ECO:0000313" key="3">
    <source>
        <dbReference type="Proteomes" id="UP000007110"/>
    </source>
</evidence>
<dbReference type="EnsemblMetazoa" id="XM_030977433">
    <property type="protein sequence ID" value="XP_030833293"/>
    <property type="gene ID" value="LOC100894053"/>
</dbReference>
<organism evidence="2 3">
    <name type="scientific">Strongylocentrotus purpuratus</name>
    <name type="common">Purple sea urchin</name>
    <dbReference type="NCBI Taxonomy" id="7668"/>
    <lineage>
        <taxon>Eukaryota</taxon>
        <taxon>Metazoa</taxon>
        <taxon>Echinodermata</taxon>
        <taxon>Eleutherozoa</taxon>
        <taxon>Echinozoa</taxon>
        <taxon>Echinoidea</taxon>
        <taxon>Euechinoidea</taxon>
        <taxon>Echinacea</taxon>
        <taxon>Camarodonta</taxon>
        <taxon>Echinidea</taxon>
        <taxon>Strongylocentrotidae</taxon>
        <taxon>Strongylocentrotus</taxon>
    </lineage>
</organism>
<feature type="compositionally biased region" description="Basic and acidic residues" evidence="1">
    <location>
        <begin position="178"/>
        <end position="213"/>
    </location>
</feature>
<evidence type="ECO:0000313" key="2">
    <source>
        <dbReference type="EnsemblMetazoa" id="XP_030833293"/>
    </source>
</evidence>
<dbReference type="GeneID" id="100894053"/>
<accession>A0A7M7N9S4</accession>
<feature type="compositionally biased region" description="Polar residues" evidence="1">
    <location>
        <begin position="36"/>
        <end position="45"/>
    </location>
</feature>
<dbReference type="AlphaFoldDB" id="A0A7M7N9S4"/>
<feature type="compositionally biased region" description="Basic and acidic residues" evidence="1">
    <location>
        <begin position="69"/>
        <end position="83"/>
    </location>
</feature>
<dbReference type="RefSeq" id="XP_030833293.1">
    <property type="nucleotide sequence ID" value="XM_030977433.1"/>
</dbReference>
<feature type="compositionally biased region" description="Polar residues" evidence="1">
    <location>
        <begin position="134"/>
        <end position="148"/>
    </location>
</feature>
<feature type="compositionally biased region" description="Acidic residues" evidence="1">
    <location>
        <begin position="292"/>
        <end position="321"/>
    </location>
</feature>
<dbReference type="InParanoid" id="A0A7M7N9S4"/>
<proteinExistence type="predicted"/>